<dbReference type="InterPro" id="IPR015155">
    <property type="entry name" value="PFU"/>
</dbReference>
<dbReference type="FunFam" id="3.10.20.870:FF:000003">
    <property type="entry name" value="Polyubiquitin binding (Doa1 Ufd3) protein"/>
    <property type="match status" value="1"/>
</dbReference>
<dbReference type="InterPro" id="IPR020472">
    <property type="entry name" value="WD40_PAC1"/>
</dbReference>
<dbReference type="Pfam" id="PF00400">
    <property type="entry name" value="WD40"/>
    <property type="match status" value="5"/>
</dbReference>
<dbReference type="PROSITE" id="PS50294">
    <property type="entry name" value="WD_REPEATS_REGION"/>
    <property type="match status" value="2"/>
</dbReference>
<dbReference type="FunFam" id="2.130.10.10:FF:000236">
    <property type="entry name" value="Polyubiquitin binding protein (Doa1/Ufd3)"/>
    <property type="match status" value="1"/>
</dbReference>
<feature type="compositionally biased region" description="Basic and acidic residues" evidence="6">
    <location>
        <begin position="480"/>
        <end position="490"/>
    </location>
</feature>
<dbReference type="GO" id="GO:0005634">
    <property type="term" value="C:nucleus"/>
    <property type="evidence" value="ECO:0007669"/>
    <property type="project" value="TreeGrafter"/>
</dbReference>
<dbReference type="GO" id="GO:0043161">
    <property type="term" value="P:proteasome-mediated ubiquitin-dependent protein catabolic process"/>
    <property type="evidence" value="ECO:0007669"/>
    <property type="project" value="TreeGrafter"/>
</dbReference>
<keyword evidence="3 5" id="KW-0853">WD repeat</keyword>
<dbReference type="PANTHER" id="PTHR19849:SF0">
    <property type="entry name" value="PHOSPHOLIPASE A-2-ACTIVATING PROTEIN"/>
    <property type="match status" value="1"/>
</dbReference>
<dbReference type="SMART" id="SM00320">
    <property type="entry name" value="WD40"/>
    <property type="match status" value="6"/>
</dbReference>
<evidence type="ECO:0000256" key="4">
    <source>
        <dbReference type="ARBA" id="ARBA00022737"/>
    </source>
</evidence>
<dbReference type="PROSITE" id="PS50082">
    <property type="entry name" value="WD_REPEATS_2"/>
    <property type="match status" value="4"/>
</dbReference>
<feature type="repeat" description="WD" evidence="5">
    <location>
        <begin position="210"/>
        <end position="231"/>
    </location>
</feature>
<evidence type="ECO:0000313" key="10">
    <source>
        <dbReference type="Proteomes" id="UP000030106"/>
    </source>
</evidence>
<keyword evidence="2" id="KW-0963">Cytoplasm</keyword>
<dbReference type="Gene3D" id="2.130.10.10">
    <property type="entry name" value="YVTN repeat-like/Quinoprotein amine dehydrogenase"/>
    <property type="match status" value="1"/>
</dbReference>
<feature type="repeat" description="WD" evidence="5">
    <location>
        <begin position="238"/>
        <end position="269"/>
    </location>
</feature>
<keyword evidence="4" id="KW-0677">Repeat</keyword>
<feature type="domain" description="PUL" evidence="8">
    <location>
        <begin position="496"/>
        <end position="769"/>
    </location>
</feature>
<sequence length="771" mass="83021">MVDFRLSAQLIGHEADVRAAAFASPSTVITASRDCSVRLWRRSQGEKASFDGSLLSRGSEYVNTVAFYPPNAEHPDGLVISGGKDTIIEVKSPRQQPTDHAERLLIGHAHNVCALDVAPNGKFLVSGGWDGQARVWNLSKWDTELTLSGHDGMAVWAVLALDEKTVVTGCADKNIRVFDLTKGKGGEVDASTTIYTPDVVRALCRLSPTHPSGADIASASNDGTIRLWKLNGQQIGELHGHESFVYSLASLPTGELVSSGEDRTVRVWKGLECTQTITHPAISVWTVAAHPETGDIVSGASDGVARVFTRTPDRVADKETLKEFEESVKASSIPQQQVGGINKEKLPGPEFLQSKSGTKDGQVQMIKEDNGNVTAHTWSMSQQQWINVGTVVDAVGSTGKKVEYQGKSYDYVFDVDIEDGKPPLKLPYNLSENPYERATKFLNDNELPLTYLDNVANFITENTKGATLGQTAQRGGPDPHGTESRYRPGDDAQQPALLPQKEYLNISAAKYEVIFNKISNVNKTMISSGRKDAALNPGEESSLHAIRTALESSSSIPAEALPSLVKVITQWPYGDRLAGLDLLRCVARFHTVAKYKDDAYGSVVDLAITASLPNSETPNENATMMGARTFANLFSTADGRSLANTRVDTVLSFLERVTGIQGGAAIGPHNRNLLIAATTVAINLAVLVNKEKLLSPKEKRRLLQVIGALLKGQSDSEVLYRGLVALGTVVATSRQDATAVPGISGWINEAAGKASEDRVKTLAAECKKLVA</sequence>
<feature type="repeat" description="WD" evidence="5">
    <location>
        <begin position="105"/>
        <end position="146"/>
    </location>
</feature>
<evidence type="ECO:0000256" key="1">
    <source>
        <dbReference type="ARBA" id="ARBA00004496"/>
    </source>
</evidence>
<dbReference type="GO" id="GO:0043130">
    <property type="term" value="F:ubiquitin binding"/>
    <property type="evidence" value="ECO:0007669"/>
    <property type="project" value="TreeGrafter"/>
</dbReference>
<feature type="region of interest" description="Disordered" evidence="6">
    <location>
        <begin position="466"/>
        <end position="494"/>
    </location>
</feature>
<dbReference type="GO" id="GO:0010992">
    <property type="term" value="P:ubiquitin recycling"/>
    <property type="evidence" value="ECO:0007669"/>
    <property type="project" value="TreeGrafter"/>
</dbReference>
<dbReference type="STRING" id="1245745.A0A0A2V5Q9"/>
<dbReference type="AlphaFoldDB" id="A0A0A2V5Q9"/>
<gene>
    <name evidence="9" type="ORF">BBAD15_g11963</name>
</gene>
<evidence type="ECO:0000256" key="2">
    <source>
        <dbReference type="ARBA" id="ARBA00022490"/>
    </source>
</evidence>
<proteinExistence type="predicted"/>
<dbReference type="Gene3D" id="3.10.20.870">
    <property type="entry name" value="PFU (PLAA family ubiquitin binding), C-terminal domain"/>
    <property type="match status" value="1"/>
</dbReference>
<protein>
    <submittedName>
        <fullName evidence="9">Ubiquitin homeostasis protein lub1</fullName>
    </submittedName>
</protein>
<dbReference type="PROSITE" id="PS00678">
    <property type="entry name" value="WD_REPEATS_1"/>
    <property type="match status" value="1"/>
</dbReference>
<comment type="subcellular location">
    <subcellularLocation>
        <location evidence="1">Cytoplasm</location>
    </subcellularLocation>
</comment>
<comment type="caution">
    <text evidence="9">The sequence shown here is derived from an EMBL/GenBank/DDBJ whole genome shotgun (WGS) entry which is preliminary data.</text>
</comment>
<dbReference type="PROSITE" id="PS51394">
    <property type="entry name" value="PFU"/>
    <property type="match status" value="1"/>
</dbReference>
<dbReference type="InterPro" id="IPR011989">
    <property type="entry name" value="ARM-like"/>
</dbReference>
<dbReference type="SUPFAM" id="SSF50978">
    <property type="entry name" value="WD40 repeat-like"/>
    <property type="match status" value="1"/>
</dbReference>
<name>A0A0A2V5Q9_BEABA</name>
<dbReference type="InterPro" id="IPR015943">
    <property type="entry name" value="WD40/YVTN_repeat-like_dom_sf"/>
</dbReference>
<dbReference type="InterPro" id="IPR013535">
    <property type="entry name" value="PUL_dom"/>
</dbReference>
<dbReference type="InterPro" id="IPR001680">
    <property type="entry name" value="WD40_rpt"/>
</dbReference>
<dbReference type="InterPro" id="IPR019775">
    <property type="entry name" value="WD40_repeat_CS"/>
</dbReference>
<evidence type="ECO:0000259" key="8">
    <source>
        <dbReference type="PROSITE" id="PS51396"/>
    </source>
</evidence>
<dbReference type="InterPro" id="IPR038122">
    <property type="entry name" value="PFU_sf"/>
</dbReference>
<dbReference type="PRINTS" id="PR00320">
    <property type="entry name" value="GPROTEINBRPT"/>
</dbReference>
<evidence type="ECO:0000256" key="3">
    <source>
        <dbReference type="ARBA" id="ARBA00022574"/>
    </source>
</evidence>
<dbReference type="GO" id="GO:0005737">
    <property type="term" value="C:cytoplasm"/>
    <property type="evidence" value="ECO:0007669"/>
    <property type="project" value="UniProtKB-SubCell"/>
</dbReference>
<dbReference type="CDD" id="cd00200">
    <property type="entry name" value="WD40"/>
    <property type="match status" value="1"/>
</dbReference>
<evidence type="ECO:0000256" key="5">
    <source>
        <dbReference type="PROSITE-ProRule" id="PRU00221"/>
    </source>
</evidence>
<feature type="domain" description="PFU" evidence="7">
    <location>
        <begin position="377"/>
        <end position="473"/>
    </location>
</feature>
<dbReference type="PROSITE" id="PS51396">
    <property type="entry name" value="PUL"/>
    <property type="match status" value="1"/>
</dbReference>
<dbReference type="OrthoDB" id="10265988at2759"/>
<dbReference type="Pfam" id="PF08324">
    <property type="entry name" value="PUL"/>
    <property type="match status" value="1"/>
</dbReference>
<reference evidence="9 10" key="1">
    <citation type="submission" date="2012-10" db="EMBL/GenBank/DDBJ databases">
        <title>Genome sequencing and analysis of entomopathogenic fungi Beauveria bassiana D1-5.</title>
        <authorList>
            <person name="Li Q."/>
            <person name="Wang L."/>
            <person name="Zhang Z."/>
            <person name="Wang Q."/>
            <person name="Ren J."/>
            <person name="Wang M."/>
            <person name="Xu W."/>
            <person name="Wang J."/>
            <person name="Lu Y."/>
            <person name="Du Q."/>
            <person name="Sun Z."/>
        </authorList>
    </citation>
    <scope>NUCLEOTIDE SEQUENCE [LARGE SCALE GENOMIC DNA]</scope>
    <source>
        <strain evidence="9 10">D1-5</strain>
    </source>
</reference>
<dbReference type="Gene3D" id="1.25.10.10">
    <property type="entry name" value="Leucine-rich Repeat Variant"/>
    <property type="match status" value="1"/>
</dbReference>
<dbReference type="InterPro" id="IPR036322">
    <property type="entry name" value="WD40_repeat_dom_sf"/>
</dbReference>
<dbReference type="eggNOG" id="KOG0301">
    <property type="taxonomic scope" value="Eukaryota"/>
</dbReference>
<feature type="repeat" description="WD" evidence="5">
    <location>
        <begin position="10"/>
        <end position="50"/>
    </location>
</feature>
<dbReference type="HOGENOM" id="CLU_011791_2_0_1"/>
<evidence type="ECO:0000259" key="7">
    <source>
        <dbReference type="PROSITE" id="PS51394"/>
    </source>
</evidence>
<dbReference type="PANTHER" id="PTHR19849">
    <property type="entry name" value="PHOSPHOLIPASE A-2-ACTIVATING PROTEIN"/>
    <property type="match status" value="1"/>
</dbReference>
<dbReference type="Proteomes" id="UP000030106">
    <property type="component" value="Unassembled WGS sequence"/>
</dbReference>
<dbReference type="EMBL" id="ANFO01001376">
    <property type="protein sequence ID" value="KGQ02818.1"/>
    <property type="molecule type" value="Genomic_DNA"/>
</dbReference>
<organism evidence="9 10">
    <name type="scientific">Beauveria bassiana D1-5</name>
    <dbReference type="NCBI Taxonomy" id="1245745"/>
    <lineage>
        <taxon>Eukaryota</taxon>
        <taxon>Fungi</taxon>
        <taxon>Dikarya</taxon>
        <taxon>Ascomycota</taxon>
        <taxon>Pezizomycotina</taxon>
        <taxon>Sordariomycetes</taxon>
        <taxon>Hypocreomycetidae</taxon>
        <taxon>Hypocreales</taxon>
        <taxon>Cordycipitaceae</taxon>
        <taxon>Beauveria</taxon>
    </lineage>
</organism>
<accession>A0A0A2V5Q9</accession>
<evidence type="ECO:0000313" key="9">
    <source>
        <dbReference type="EMBL" id="KGQ02818.1"/>
    </source>
</evidence>
<evidence type="ECO:0000256" key="6">
    <source>
        <dbReference type="SAM" id="MobiDB-lite"/>
    </source>
</evidence>
<dbReference type="Pfam" id="PF09070">
    <property type="entry name" value="PFU"/>
    <property type="match status" value="1"/>
</dbReference>